<dbReference type="RefSeq" id="XP_008871504.1">
    <property type="nucleotide sequence ID" value="XM_008873282.1"/>
</dbReference>
<reference evidence="2" key="1">
    <citation type="submission" date="2013-12" db="EMBL/GenBank/DDBJ databases">
        <title>The Genome Sequence of Aphanomyces invadans NJM9701.</title>
        <authorList>
            <consortium name="The Broad Institute Genomics Platform"/>
            <person name="Russ C."/>
            <person name="Tyler B."/>
            <person name="van West P."/>
            <person name="Dieguez-Uribeondo J."/>
            <person name="Young S.K."/>
            <person name="Zeng Q."/>
            <person name="Gargeya S."/>
            <person name="Fitzgerald M."/>
            <person name="Abouelleil A."/>
            <person name="Alvarado L."/>
            <person name="Chapman S.B."/>
            <person name="Gainer-Dewar J."/>
            <person name="Goldberg J."/>
            <person name="Griggs A."/>
            <person name="Gujja S."/>
            <person name="Hansen M."/>
            <person name="Howarth C."/>
            <person name="Imamovic A."/>
            <person name="Ireland A."/>
            <person name="Larimer J."/>
            <person name="McCowan C."/>
            <person name="Murphy C."/>
            <person name="Pearson M."/>
            <person name="Poon T.W."/>
            <person name="Priest M."/>
            <person name="Roberts A."/>
            <person name="Saif S."/>
            <person name="Shea T."/>
            <person name="Sykes S."/>
            <person name="Wortman J."/>
            <person name="Nusbaum C."/>
            <person name="Birren B."/>
        </authorList>
    </citation>
    <scope>NUCLEOTIDE SEQUENCE [LARGE SCALE GENOMIC DNA]</scope>
    <source>
        <strain evidence="2">NJM9701</strain>
    </source>
</reference>
<sequence length="181" mass="19297">MTTPLDALSGDMEIVELLSTVFSEEYTRGVAASAHAAATPPPDTRPRKVCQTDGCHRTIVSKGSCIRHGGGKRCQVDKCDIGAKSNGVCWKHGGSRTCKWSDCTNHSKARGLCWTHGGGKPCATPDCNRTSLQGGHCWAHGGGKRCNQDGCQRPAYERNLNFCTIHSTQRPTPPSNGTGGD</sequence>
<dbReference type="EMBL" id="KI913966">
    <property type="protein sequence ID" value="ETV99728.1"/>
    <property type="molecule type" value="Genomic_DNA"/>
</dbReference>
<proteinExistence type="predicted"/>
<dbReference type="eggNOG" id="ENOG502S3G0">
    <property type="taxonomic scope" value="Eukaryota"/>
</dbReference>
<dbReference type="OrthoDB" id="57832at2759"/>
<dbReference type="GeneID" id="20084837"/>
<dbReference type="Pfam" id="PF24906">
    <property type="entry name" value="Zf_WRKY19"/>
    <property type="match status" value="2"/>
</dbReference>
<dbReference type="AlphaFoldDB" id="A0A024U0D9"/>
<dbReference type="PANTHER" id="PTHR31827:SF1">
    <property type="entry name" value="EMB|CAB89363.1"/>
    <property type="match status" value="1"/>
</dbReference>
<name>A0A024U0D9_9STRA</name>
<evidence type="ECO:0000259" key="1">
    <source>
        <dbReference type="Pfam" id="PF24906"/>
    </source>
</evidence>
<dbReference type="InterPro" id="IPR056866">
    <property type="entry name" value="Znf_WRKY19"/>
</dbReference>
<evidence type="ECO:0000313" key="2">
    <source>
        <dbReference type="EMBL" id="ETV99728.1"/>
    </source>
</evidence>
<feature type="domain" description="WRKY19-like zinc finger" evidence="1">
    <location>
        <begin position="71"/>
        <end position="94"/>
    </location>
</feature>
<dbReference type="VEuPathDB" id="FungiDB:H310_07787"/>
<feature type="domain" description="WRKY19-like zinc finger" evidence="1">
    <location>
        <begin position="119"/>
        <end position="142"/>
    </location>
</feature>
<accession>A0A024U0D9</accession>
<organism evidence="2">
    <name type="scientific">Aphanomyces invadans</name>
    <dbReference type="NCBI Taxonomy" id="157072"/>
    <lineage>
        <taxon>Eukaryota</taxon>
        <taxon>Sar</taxon>
        <taxon>Stramenopiles</taxon>
        <taxon>Oomycota</taxon>
        <taxon>Saprolegniomycetes</taxon>
        <taxon>Saprolegniales</taxon>
        <taxon>Verrucalvaceae</taxon>
        <taxon>Aphanomyces</taxon>
    </lineage>
</organism>
<protein>
    <recommendedName>
        <fullName evidence="1">WRKY19-like zinc finger domain-containing protein</fullName>
    </recommendedName>
</protein>
<dbReference type="PANTHER" id="PTHR31827">
    <property type="entry name" value="EMB|CAB89363.1"/>
    <property type="match status" value="1"/>
</dbReference>
<gene>
    <name evidence="2" type="ORF">H310_07787</name>
</gene>
<dbReference type="STRING" id="157072.A0A024U0D9"/>